<dbReference type="InterPro" id="IPR019694">
    <property type="entry name" value="Phage_HP1_Orf23"/>
</dbReference>
<evidence type="ECO:0000313" key="2">
    <source>
        <dbReference type="Proteomes" id="UP000078386"/>
    </source>
</evidence>
<comment type="caution">
    <text evidence="1">The sequence shown here is derived from an EMBL/GenBank/DDBJ whole genome shotgun (WGS) entry which is preliminary data.</text>
</comment>
<keyword evidence="2" id="KW-1185">Reference proteome</keyword>
<proteinExistence type="predicted"/>
<keyword evidence="1" id="KW-0413">Isomerase</keyword>
<dbReference type="Proteomes" id="UP000078386">
    <property type="component" value="Unassembled WGS sequence"/>
</dbReference>
<accession>A0A1B7JEA9</accession>
<sequence length="375" mass="40576">MTWPNVGVNQINQLQGETNEVERCVLFVGKGAVNVGKTLAVNTQSDFDKLLGESDSQLKSDVMVAMANAGQNWWGFVHVLADDAGPDAWVDAVKAAQASCSVEGVLLSDDVSTKATINQAVTLRSELIAKFGRWVWFILATQGMQEDEAQADYLARMSTLQDGIAEKAVQLVPRLWGNDPAVLAGRLCNRAVTIADSPARVKTGALVSLGSDELPLDGAGEVLELATLQALEAQRFSVPMWYPDYDGFYWADGRTLDVEGGDYQSIETLRIADKAARRIRLLAISKIADRALNSTPGSIAANQSLFMKPLREMSTAASINGVSFPGEVKPPQDGDVTIVWKSKKAVDIYIVVRTYEVPLQITINLMLDASLEATA</sequence>
<dbReference type="EMBL" id="LXEU01000085">
    <property type="protein sequence ID" value="OAT46248.1"/>
    <property type="molecule type" value="Genomic_DNA"/>
</dbReference>
<dbReference type="AlphaFoldDB" id="A0A1B7JEA9"/>
<reference evidence="1 2" key="1">
    <citation type="submission" date="2016-04" db="EMBL/GenBank/DDBJ databases">
        <title>ATOL: Assembling a taxonomically balanced genome-scale reconstruction of the evolutionary history of the Enterobacteriaceae.</title>
        <authorList>
            <person name="Plunkett G.III."/>
            <person name="Neeno-Eckwall E.C."/>
            <person name="Glasner J.D."/>
            <person name="Perna N.T."/>
        </authorList>
    </citation>
    <scope>NUCLEOTIDE SEQUENCE [LARGE SCALE GENOMIC DNA]</scope>
    <source>
        <strain evidence="1 2">ATCC 51603</strain>
    </source>
</reference>
<organism evidence="1 2">
    <name type="scientific">Kluyvera georgiana ATCC 51603</name>
    <dbReference type="NCBI Taxonomy" id="1354264"/>
    <lineage>
        <taxon>Bacteria</taxon>
        <taxon>Pseudomonadati</taxon>
        <taxon>Pseudomonadota</taxon>
        <taxon>Gammaproteobacteria</taxon>
        <taxon>Enterobacterales</taxon>
        <taxon>Enterobacteriaceae</taxon>
        <taxon>Kluyvera</taxon>
    </lineage>
</organism>
<dbReference type="GO" id="GO:0016853">
    <property type="term" value="F:isomerase activity"/>
    <property type="evidence" value="ECO:0007669"/>
    <property type="project" value="UniProtKB-KW"/>
</dbReference>
<protein>
    <submittedName>
        <fullName evidence="1">Topoisomerase IA</fullName>
    </submittedName>
</protein>
<gene>
    <name evidence="1" type="ORF">M989_04220</name>
</gene>
<dbReference type="PATRIC" id="fig|1354264.4.peg.4366"/>
<evidence type="ECO:0000313" key="1">
    <source>
        <dbReference type="EMBL" id="OAT46248.1"/>
    </source>
</evidence>
<dbReference type="Pfam" id="PF10758">
    <property type="entry name" value="DUF2586"/>
    <property type="match status" value="1"/>
</dbReference>
<dbReference type="RefSeq" id="WP_064548607.1">
    <property type="nucleotide sequence ID" value="NZ_LXEU01000085.1"/>
</dbReference>
<name>A0A1B7JEA9_9ENTR</name>